<accession>A0ABS9KN83</accession>
<evidence type="ECO:0000256" key="1">
    <source>
        <dbReference type="SAM" id="MobiDB-lite"/>
    </source>
</evidence>
<reference evidence="2" key="1">
    <citation type="submission" date="2022-01" db="EMBL/GenBank/DDBJ databases">
        <authorList>
            <person name="Jo J.-H."/>
            <person name="Im W.-T."/>
        </authorList>
    </citation>
    <scope>NUCLEOTIDE SEQUENCE</scope>
    <source>
        <strain evidence="2">NA20</strain>
    </source>
</reference>
<comment type="caution">
    <text evidence="2">The sequence shown here is derived from an EMBL/GenBank/DDBJ whole genome shotgun (WGS) entry which is preliminary data.</text>
</comment>
<evidence type="ECO:0000313" key="3">
    <source>
        <dbReference type="Proteomes" id="UP001165367"/>
    </source>
</evidence>
<dbReference type="PANTHER" id="PTHR35332">
    <property type="entry name" value="REGULATION OF ENOLASE PROTEIN 1"/>
    <property type="match status" value="1"/>
</dbReference>
<dbReference type="EMBL" id="JAKLTR010000003">
    <property type="protein sequence ID" value="MCG2613749.1"/>
    <property type="molecule type" value="Genomic_DNA"/>
</dbReference>
<dbReference type="PANTHER" id="PTHR35332:SF2">
    <property type="entry name" value="REGULATION OF ENOLASE PROTEIN 1"/>
    <property type="match status" value="1"/>
</dbReference>
<keyword evidence="3" id="KW-1185">Reference proteome</keyword>
<dbReference type="Proteomes" id="UP001165367">
    <property type="component" value="Unassembled WGS sequence"/>
</dbReference>
<protein>
    <submittedName>
        <fullName evidence="2">DUF1349 domain-containing protein</fullName>
    </submittedName>
</protein>
<feature type="region of interest" description="Disordered" evidence="1">
    <location>
        <begin position="21"/>
        <end position="46"/>
    </location>
</feature>
<dbReference type="Pfam" id="PF07081">
    <property type="entry name" value="DUF1349"/>
    <property type="match status" value="1"/>
</dbReference>
<dbReference type="InterPro" id="IPR009784">
    <property type="entry name" value="DUF1349"/>
</dbReference>
<dbReference type="InterPro" id="IPR013320">
    <property type="entry name" value="ConA-like_dom_sf"/>
</dbReference>
<name>A0ABS9KN83_9BACT</name>
<dbReference type="PROSITE" id="PS51257">
    <property type="entry name" value="PROKAR_LIPOPROTEIN"/>
    <property type="match status" value="1"/>
</dbReference>
<feature type="compositionally biased region" description="Basic and acidic residues" evidence="1">
    <location>
        <begin position="22"/>
        <end position="34"/>
    </location>
</feature>
<organism evidence="2 3">
    <name type="scientific">Terrimonas ginsenosidimutans</name>
    <dbReference type="NCBI Taxonomy" id="2908004"/>
    <lineage>
        <taxon>Bacteria</taxon>
        <taxon>Pseudomonadati</taxon>
        <taxon>Bacteroidota</taxon>
        <taxon>Chitinophagia</taxon>
        <taxon>Chitinophagales</taxon>
        <taxon>Chitinophagaceae</taxon>
        <taxon>Terrimonas</taxon>
    </lineage>
</organism>
<proteinExistence type="predicted"/>
<dbReference type="RefSeq" id="WP_237869453.1">
    <property type="nucleotide sequence ID" value="NZ_JAKLTR010000003.1"/>
</dbReference>
<gene>
    <name evidence="2" type="ORF">LZZ85_05635</name>
</gene>
<dbReference type="Gene3D" id="2.60.120.200">
    <property type="match status" value="1"/>
</dbReference>
<dbReference type="SUPFAM" id="SSF49899">
    <property type="entry name" value="Concanavalin A-like lectins/glucanases"/>
    <property type="match status" value="1"/>
</dbReference>
<sequence>MKQFILPAIAAGVILSCGCNSPEKKEQPESKSPAKETPLQISGKENGTPCDITLHEIHFTKTINGADTLIRDEKENGIRFSVGEKKDYFNDPDGKLSNNTAPVLLTKIDNTKPFTLTTKVTPGFTKTGLYNAGVLYIYKNDNHYQKFCFEQDERGDRRVVSVRTMTTSDDNNHDKITQPFVYMKISSDGQTIGSYYSLDNKTWHLARLYRNDYGAELWTGISAQCPVDTGSFAYFNDMKLTQTSVRDFRMGE</sequence>
<evidence type="ECO:0000313" key="2">
    <source>
        <dbReference type="EMBL" id="MCG2613749.1"/>
    </source>
</evidence>